<reference evidence="7 8" key="1">
    <citation type="journal article" date="2014" name="PLoS ONE">
        <title>De novo Genome Assembly of the Fungal Plant Pathogen Pyrenophora semeniperda.</title>
        <authorList>
            <person name="Soliai M.M."/>
            <person name="Meyer S.E."/>
            <person name="Udall J.A."/>
            <person name="Elzinga D.E."/>
            <person name="Hermansen R.A."/>
            <person name="Bodily P.M."/>
            <person name="Hart A.A."/>
            <person name="Coleman C.E."/>
        </authorList>
    </citation>
    <scope>NUCLEOTIDE SEQUENCE [LARGE SCALE GENOMIC DNA]</scope>
    <source>
        <strain evidence="7 8">CCB06</strain>
        <tissue evidence="7">Mycelium</tissue>
    </source>
</reference>
<evidence type="ECO:0000313" key="8">
    <source>
        <dbReference type="Proteomes" id="UP000265663"/>
    </source>
</evidence>
<dbReference type="InterPro" id="IPR002885">
    <property type="entry name" value="PPR_rpt"/>
</dbReference>
<comment type="function">
    <text evidence="3">Regulates mitochondrial small subunit maturation by controlling 15S rRNA 5'-end processing. Localizes to the 5' precursor of the 15S rRNA in a position that is subsequently occupied by mS47 in the mature yeast mtSSU. Uses structure and sequence-specific RNA recognition, binding to a single-stranded region of the precursor and specifically recognizing bases -6 to -1. The exchange of Ccm1 for mS47 is coupled to the irreversible removal of precursor rRNA that is accompanied by conformational changes of the mitoribosomal proteins uS5m and mS26. These conformational changes signal completion of 5'-end rRNA processing through protection of the mature 5'-end of the 15S rRNA and stabilization of mS47. The removal of the 5' precursor together with the dissociation of Ccm1 may be catalyzed by the 5'-3' exoribonuclease Pet127. Involved in the specific removal of group I introns in mitochondrial encoded transcripts.</text>
</comment>
<evidence type="ECO:0000256" key="6">
    <source>
        <dbReference type="SAM" id="MobiDB-lite"/>
    </source>
</evidence>
<dbReference type="EMBL" id="KE747806">
    <property type="protein sequence ID" value="RMZ66285.1"/>
    <property type="molecule type" value="Genomic_DNA"/>
</dbReference>
<feature type="region of interest" description="Disordered" evidence="6">
    <location>
        <begin position="60"/>
        <end position="79"/>
    </location>
</feature>
<evidence type="ECO:0000256" key="4">
    <source>
        <dbReference type="ARBA" id="ARBA00044511"/>
    </source>
</evidence>
<evidence type="ECO:0000256" key="1">
    <source>
        <dbReference type="ARBA" id="ARBA00006192"/>
    </source>
</evidence>
<name>A0A3M7LVN5_9PLEO</name>
<dbReference type="NCBIfam" id="TIGR00756">
    <property type="entry name" value="PPR"/>
    <property type="match status" value="1"/>
</dbReference>
<evidence type="ECO:0000256" key="5">
    <source>
        <dbReference type="PROSITE-ProRule" id="PRU00708"/>
    </source>
</evidence>
<dbReference type="AlphaFoldDB" id="A0A3M7LVN5"/>
<feature type="repeat" description="PPR" evidence="5">
    <location>
        <begin position="328"/>
        <end position="362"/>
    </location>
</feature>
<sequence length="568" mass="64726">MSLLRTLDRTSSAVSNTHTHAHPTPLLAFLYRSAKTTKRSFGTKLVRNALSSDTCLSGRHVQAGRQHRGHNRGFKKGTTHIQGPLGKVVNFAEKELQALVDYYGLELDTRPDQDLPDAGSLVWNVGDSHEPWPLRNEADAVHIKKLEKLLEDDEAPHQDVFETYKKLPTPGVVYLDMKLIRSLLHHLAVVQRPTPIAAQRFLSLLDDMKAAHIHIIRSEWTSAIHLAGRALGRVGSDELQSALHTWRDMEQRAAIQGRDVTFNVLFNVAVKAERYALAESFMREMQARRLPMFRYWRVTLLYYYGVLQNGNGVRKAYQELIAAGEIVDTVVLNAVIASLMRAGEPSAAEHVFERMKRLHATRIAPAPGHRFLNRNWRDRRALGILFRNESRRLVRQGRDDELKRLQDFAPVAPDARTYGLLIRHHATAAGNLDRVDALVREMKVNAVALDGTIFIVIFRGFHAFGGVRYTSWTSSRLEKYWTSYLDALQQQQPHAERIWLSSLAVIAALKAFATCTQPERTLSAWKQIRPLWRRPGEAELESVLMVLRRVLPPQQQMMMTQTETEEKF</sequence>
<accession>A0A3M7LVN5</accession>
<keyword evidence="8" id="KW-1185">Reference proteome</keyword>
<organism evidence="7 8">
    <name type="scientific">Pyrenophora seminiperda CCB06</name>
    <dbReference type="NCBI Taxonomy" id="1302712"/>
    <lineage>
        <taxon>Eukaryota</taxon>
        <taxon>Fungi</taxon>
        <taxon>Dikarya</taxon>
        <taxon>Ascomycota</taxon>
        <taxon>Pezizomycotina</taxon>
        <taxon>Dothideomycetes</taxon>
        <taxon>Pleosporomycetidae</taxon>
        <taxon>Pleosporales</taxon>
        <taxon>Pleosporineae</taxon>
        <taxon>Pleosporaceae</taxon>
        <taxon>Pyrenophora</taxon>
    </lineage>
</organism>
<comment type="subunit">
    <text evidence="4">Binds to mitochondrial small subunit 15S rRNA.</text>
</comment>
<proteinExistence type="inferred from homology"/>
<dbReference type="PROSITE" id="PS51375">
    <property type="entry name" value="PPR"/>
    <property type="match status" value="1"/>
</dbReference>
<keyword evidence="2" id="KW-0677">Repeat</keyword>
<dbReference type="Gene3D" id="1.25.40.10">
    <property type="entry name" value="Tetratricopeptide repeat domain"/>
    <property type="match status" value="1"/>
</dbReference>
<dbReference type="Proteomes" id="UP000265663">
    <property type="component" value="Unassembled WGS sequence"/>
</dbReference>
<evidence type="ECO:0000256" key="2">
    <source>
        <dbReference type="ARBA" id="ARBA00022737"/>
    </source>
</evidence>
<evidence type="ECO:0000256" key="3">
    <source>
        <dbReference type="ARBA" id="ARBA00044493"/>
    </source>
</evidence>
<protein>
    <submittedName>
        <fullName evidence="7">Pentatricopeptide repeat</fullName>
    </submittedName>
</protein>
<evidence type="ECO:0000313" key="7">
    <source>
        <dbReference type="EMBL" id="RMZ66285.1"/>
    </source>
</evidence>
<comment type="similarity">
    <text evidence="1">Belongs to the CCM1 family.</text>
</comment>
<dbReference type="Pfam" id="PF01535">
    <property type="entry name" value="PPR"/>
    <property type="match status" value="2"/>
</dbReference>
<dbReference type="PANTHER" id="PTHR47447">
    <property type="entry name" value="OS03G0856100 PROTEIN"/>
    <property type="match status" value="1"/>
</dbReference>
<gene>
    <name evidence="7" type="ORF">GMOD_00005373</name>
</gene>
<dbReference type="PANTHER" id="PTHR47447:SF17">
    <property type="entry name" value="OS12G0638900 PROTEIN"/>
    <property type="match status" value="1"/>
</dbReference>
<feature type="compositionally biased region" description="Basic residues" evidence="6">
    <location>
        <begin position="65"/>
        <end position="78"/>
    </location>
</feature>
<dbReference type="InterPro" id="IPR011990">
    <property type="entry name" value="TPR-like_helical_dom_sf"/>
</dbReference>
<dbReference type="OrthoDB" id="1908178at2759"/>